<dbReference type="InterPro" id="IPR017871">
    <property type="entry name" value="ABC_transporter-like_CS"/>
</dbReference>
<dbReference type="SUPFAM" id="SSF52540">
    <property type="entry name" value="P-loop containing nucleoside triphosphate hydrolases"/>
    <property type="match status" value="1"/>
</dbReference>
<dbReference type="InterPro" id="IPR027417">
    <property type="entry name" value="P-loop_NTPase"/>
</dbReference>
<dbReference type="Pfam" id="PF00005">
    <property type="entry name" value="ABC_tran"/>
    <property type="match status" value="1"/>
</dbReference>
<dbReference type="PANTHER" id="PTHR42939:SF1">
    <property type="entry name" value="ABC TRANSPORTER ATP-BINDING PROTEIN ALBC-RELATED"/>
    <property type="match status" value="1"/>
</dbReference>
<evidence type="ECO:0000256" key="1">
    <source>
        <dbReference type="ARBA" id="ARBA00022448"/>
    </source>
</evidence>
<dbReference type="InterPro" id="IPR051782">
    <property type="entry name" value="ABC_Transporter_VariousFunc"/>
</dbReference>
<evidence type="ECO:0000256" key="3">
    <source>
        <dbReference type="ARBA" id="ARBA00022840"/>
    </source>
</evidence>
<accession>A0ABU9K8C2</accession>
<dbReference type="PROSITE" id="PS00211">
    <property type="entry name" value="ABC_TRANSPORTER_1"/>
    <property type="match status" value="1"/>
</dbReference>
<evidence type="ECO:0000313" key="5">
    <source>
        <dbReference type="EMBL" id="MEL3971722.1"/>
    </source>
</evidence>
<dbReference type="EMBL" id="JBBYAF010000007">
    <property type="protein sequence ID" value="MEL3971722.1"/>
    <property type="molecule type" value="Genomic_DNA"/>
</dbReference>
<feature type="domain" description="ABC transporter" evidence="4">
    <location>
        <begin position="2"/>
        <end position="218"/>
    </location>
</feature>
<gene>
    <name evidence="5" type="ORF">AAEO50_05450</name>
</gene>
<dbReference type="CDD" id="cd03230">
    <property type="entry name" value="ABC_DR_subfamily_A"/>
    <property type="match status" value="1"/>
</dbReference>
<keyword evidence="6" id="KW-1185">Reference proteome</keyword>
<sequence length="225" mass="24950">MIQVQSLSKTYKSGKAGLHPFDHQIPQGTALALTGGNGAGKSTLIKLLATIIKPSSGTITPGGRSFSYMPDDLEFPLQLTAIEALGMLGVLKKVDGKRSLQLLKEVGLYDARHQKIGTFSKGMKQRLSFAQAMLSDDDILILDEPTNGLDPYWIKWLKTYLKKERQEGKTIIFSTHDLSLVEDLADEMLFFYEGKVLIRGRVGELRGNGERLEDVIVKRLEELNG</sequence>
<keyword evidence="2" id="KW-0547">Nucleotide-binding</keyword>
<name>A0ABU9K8C2_9BACI</name>
<dbReference type="SMART" id="SM00382">
    <property type="entry name" value="AAA"/>
    <property type="match status" value="1"/>
</dbReference>
<dbReference type="PROSITE" id="PS50893">
    <property type="entry name" value="ABC_TRANSPORTER_2"/>
    <property type="match status" value="1"/>
</dbReference>
<dbReference type="Proteomes" id="UP001389717">
    <property type="component" value="Unassembled WGS sequence"/>
</dbReference>
<keyword evidence="3 5" id="KW-0067">ATP-binding</keyword>
<proteinExistence type="predicted"/>
<protein>
    <submittedName>
        <fullName evidence="5">ABC transporter ATP-binding protein</fullName>
    </submittedName>
</protein>
<organism evidence="5 6">
    <name type="scientific">Rossellomorea oryzaecorticis</name>
    <dbReference type="NCBI Taxonomy" id="1396505"/>
    <lineage>
        <taxon>Bacteria</taxon>
        <taxon>Bacillati</taxon>
        <taxon>Bacillota</taxon>
        <taxon>Bacilli</taxon>
        <taxon>Bacillales</taxon>
        <taxon>Bacillaceae</taxon>
        <taxon>Rossellomorea</taxon>
    </lineage>
</organism>
<reference evidence="5 6" key="1">
    <citation type="submission" date="2024-04" db="EMBL/GenBank/DDBJ databases">
        <title>Bacillus oryzaecorticis sp. nov., a moderately halophilic bacterium isolated from rice husks.</title>
        <authorList>
            <person name="Zhu H.-S."/>
        </authorList>
    </citation>
    <scope>NUCLEOTIDE SEQUENCE [LARGE SCALE GENOMIC DNA]</scope>
    <source>
        <strain evidence="5 6">ZC255</strain>
    </source>
</reference>
<evidence type="ECO:0000259" key="4">
    <source>
        <dbReference type="PROSITE" id="PS50893"/>
    </source>
</evidence>
<dbReference type="RefSeq" id="WP_341981292.1">
    <property type="nucleotide sequence ID" value="NZ_JBBYAF010000007.1"/>
</dbReference>
<comment type="caution">
    <text evidence="5">The sequence shown here is derived from an EMBL/GenBank/DDBJ whole genome shotgun (WGS) entry which is preliminary data.</text>
</comment>
<dbReference type="GO" id="GO:0005524">
    <property type="term" value="F:ATP binding"/>
    <property type="evidence" value="ECO:0007669"/>
    <property type="project" value="UniProtKB-KW"/>
</dbReference>
<evidence type="ECO:0000256" key="2">
    <source>
        <dbReference type="ARBA" id="ARBA00022741"/>
    </source>
</evidence>
<dbReference type="Gene3D" id="3.40.50.300">
    <property type="entry name" value="P-loop containing nucleotide triphosphate hydrolases"/>
    <property type="match status" value="1"/>
</dbReference>
<evidence type="ECO:0000313" key="6">
    <source>
        <dbReference type="Proteomes" id="UP001389717"/>
    </source>
</evidence>
<keyword evidence="1" id="KW-0813">Transport</keyword>
<dbReference type="InterPro" id="IPR003593">
    <property type="entry name" value="AAA+_ATPase"/>
</dbReference>
<dbReference type="PANTHER" id="PTHR42939">
    <property type="entry name" value="ABC TRANSPORTER ATP-BINDING PROTEIN ALBC-RELATED"/>
    <property type="match status" value="1"/>
</dbReference>
<dbReference type="InterPro" id="IPR003439">
    <property type="entry name" value="ABC_transporter-like_ATP-bd"/>
</dbReference>